<dbReference type="EMBL" id="PGFS01000001">
    <property type="protein sequence ID" value="MDH4573926.1"/>
    <property type="molecule type" value="Genomic_DNA"/>
</dbReference>
<keyword evidence="3" id="KW-1185">Reference proteome</keyword>
<protein>
    <submittedName>
        <fullName evidence="2">Diguanylate phosphodiesterase</fullName>
    </submittedName>
</protein>
<dbReference type="InterPro" id="IPR001633">
    <property type="entry name" value="EAL_dom"/>
</dbReference>
<dbReference type="Pfam" id="PF00563">
    <property type="entry name" value="EAL"/>
    <property type="match status" value="1"/>
</dbReference>
<reference evidence="2" key="1">
    <citation type="journal article" date="2015" name="Antonie Van Leeuwenhoek">
        <title>Comparative 16S rRNA signatures and multilocus sequence analysis for the genus Salinicola and description of Salinicola acroporae sp. nov., isolated from coral Acropora digitifera.</title>
        <authorList>
            <person name="Lepcha R.T."/>
            <person name="Poddar A."/>
            <person name="Schumann P."/>
            <person name="Das S.K."/>
        </authorList>
    </citation>
    <scope>NUCLEOTIDE SEQUENCE</scope>
    <source>
        <strain evidence="2">S4-41</strain>
    </source>
</reference>
<evidence type="ECO:0000313" key="2">
    <source>
        <dbReference type="EMBL" id="MDH4573926.1"/>
    </source>
</evidence>
<proteinExistence type="predicted"/>
<reference evidence="2" key="2">
    <citation type="submission" date="2017-11" db="EMBL/GenBank/DDBJ databases">
        <authorList>
            <person name="Das S.K."/>
        </authorList>
    </citation>
    <scope>NUCLEOTIDE SEQUENCE</scope>
    <source>
        <strain evidence="2">S4-41</strain>
    </source>
</reference>
<dbReference type="SUPFAM" id="SSF141868">
    <property type="entry name" value="EAL domain-like"/>
    <property type="match status" value="1"/>
</dbReference>
<dbReference type="InterPro" id="IPR050706">
    <property type="entry name" value="Cyclic-di-GMP_PDE-like"/>
</dbReference>
<name>A0ABT6I8H8_9GAMM</name>
<dbReference type="CDD" id="cd01948">
    <property type="entry name" value="EAL"/>
    <property type="match status" value="1"/>
</dbReference>
<dbReference type="PANTHER" id="PTHR33121:SF15">
    <property type="entry name" value="BLUE LIGHT- AND TEMPERATURE-REGULATED ANTIREPRESSOR BLUF"/>
    <property type="match status" value="1"/>
</dbReference>
<dbReference type="InterPro" id="IPR035919">
    <property type="entry name" value="EAL_sf"/>
</dbReference>
<dbReference type="SMART" id="SM00052">
    <property type="entry name" value="EAL"/>
    <property type="match status" value="1"/>
</dbReference>
<gene>
    <name evidence="2" type="ORF">CUR86_16855</name>
</gene>
<sequence>MPGCARHDDVCGRCDAPLDFDFTMAFQPLVDLDEGRVYGYESLVRGPEGEPAAAVLAKVDDRTRYRFDQACRVKAIEIAHRLNARGVLSINFLPNAVYEPEACIQATLAAAERVGWPVSRLCFEIVESESVTDRPHLQNIVASYRARGMKTALDDFGTGYANLDLLADISPDMLKIDRRLISHIDTLPRKQIVIRHLVDLARHLDIKLVAEGIETLEEVRWLYRHGIARQQGYWFARPVAEQLPVCPDSRFALVKGRY</sequence>
<dbReference type="PANTHER" id="PTHR33121">
    <property type="entry name" value="CYCLIC DI-GMP PHOSPHODIESTERASE PDEF"/>
    <property type="match status" value="1"/>
</dbReference>
<dbReference type="Gene3D" id="3.20.20.450">
    <property type="entry name" value="EAL domain"/>
    <property type="match status" value="1"/>
</dbReference>
<accession>A0ABT6I8H8</accession>
<dbReference type="RefSeq" id="WP_110717495.1">
    <property type="nucleotide sequence ID" value="NZ_PZJW01000012.1"/>
</dbReference>
<organism evidence="2 3">
    <name type="scientific">Salinicola acroporae</name>
    <dbReference type="NCBI Taxonomy" id="1541440"/>
    <lineage>
        <taxon>Bacteria</taxon>
        <taxon>Pseudomonadati</taxon>
        <taxon>Pseudomonadota</taxon>
        <taxon>Gammaproteobacteria</taxon>
        <taxon>Oceanospirillales</taxon>
        <taxon>Halomonadaceae</taxon>
        <taxon>Salinicola</taxon>
    </lineage>
</organism>
<feature type="domain" description="EAL" evidence="1">
    <location>
        <begin position="6"/>
        <end position="252"/>
    </location>
</feature>
<dbReference type="PROSITE" id="PS50883">
    <property type="entry name" value="EAL"/>
    <property type="match status" value="1"/>
</dbReference>
<dbReference type="Proteomes" id="UP001162135">
    <property type="component" value="Unassembled WGS sequence"/>
</dbReference>
<evidence type="ECO:0000313" key="3">
    <source>
        <dbReference type="Proteomes" id="UP001162135"/>
    </source>
</evidence>
<comment type="caution">
    <text evidence="2">The sequence shown here is derived from an EMBL/GenBank/DDBJ whole genome shotgun (WGS) entry which is preliminary data.</text>
</comment>
<evidence type="ECO:0000259" key="1">
    <source>
        <dbReference type="PROSITE" id="PS50883"/>
    </source>
</evidence>